<comment type="caution">
    <text evidence="1">The sequence shown here is derived from an EMBL/GenBank/DDBJ whole genome shotgun (WGS) entry which is preliminary data.</text>
</comment>
<evidence type="ECO:0000313" key="2">
    <source>
        <dbReference type="Proteomes" id="UP000644610"/>
    </source>
</evidence>
<proteinExistence type="predicted"/>
<dbReference type="Pfam" id="PF19932">
    <property type="entry name" value="DUF6395"/>
    <property type="match status" value="1"/>
</dbReference>
<organism evidence="1 2">
    <name type="scientific">Planotetraspora silvatica</name>
    <dbReference type="NCBI Taxonomy" id="234614"/>
    <lineage>
        <taxon>Bacteria</taxon>
        <taxon>Bacillati</taxon>
        <taxon>Actinomycetota</taxon>
        <taxon>Actinomycetes</taxon>
        <taxon>Streptosporangiales</taxon>
        <taxon>Streptosporangiaceae</taxon>
        <taxon>Planotetraspora</taxon>
    </lineage>
</organism>
<evidence type="ECO:0000313" key="1">
    <source>
        <dbReference type="EMBL" id="GII47517.1"/>
    </source>
</evidence>
<gene>
    <name evidence="1" type="ORF">Psi02_39410</name>
</gene>
<dbReference type="InterPro" id="IPR045654">
    <property type="entry name" value="DUF6395"/>
</dbReference>
<accession>A0A8J3UPH2</accession>
<dbReference type="AlphaFoldDB" id="A0A8J3UPH2"/>
<name>A0A8J3UPH2_9ACTN</name>
<dbReference type="RefSeq" id="WP_203976123.1">
    <property type="nucleotide sequence ID" value="NZ_BAAAKY010000050.1"/>
</dbReference>
<dbReference type="Proteomes" id="UP000644610">
    <property type="component" value="Unassembled WGS sequence"/>
</dbReference>
<dbReference type="EMBL" id="BOOQ01000026">
    <property type="protein sequence ID" value="GII47517.1"/>
    <property type="molecule type" value="Genomic_DNA"/>
</dbReference>
<keyword evidence="2" id="KW-1185">Reference proteome</keyword>
<sequence length="411" mass="45296">MRVKWTVADGIWNLTFLLDPEDDVTGTCTDGARLELRTNTCQIRLPKDRTSGADVHPDLLAVAAWTVAAPWTRQRVTFDRPISPALAEVFRTHWNVDAGPVGGDPRSGTRLAVSYSGGADSMAVADVFPDAPFVHFQRIRHPRVPNRWSFYRSDVLAGLAGETGRDVAIVQSDLELLLRLPGPGYPEHHAVTVGALLLADEMDLGGIALGYELGSRWLGGGRYTHHFTPDNPIWSGHGKWGSLFKAVGLPLVLPVAGISEAVTMRLALASDLRDHVRWCLRGSKGGGACGVCAKCVYKELIQAAIERRPLNTTVTADMPIARRWQEPPPYGGQEMIEYGVAHVPGIEHTMFAKAAAYLQATEESTRWLEHCYAPAIDEVPEQWRKQVDAYMVDNVGLMTEDEARRVETWET</sequence>
<reference evidence="1" key="1">
    <citation type="submission" date="2021-01" db="EMBL/GenBank/DDBJ databases">
        <title>Whole genome shotgun sequence of Planotetraspora silvatica NBRC 100141.</title>
        <authorList>
            <person name="Komaki H."/>
            <person name="Tamura T."/>
        </authorList>
    </citation>
    <scope>NUCLEOTIDE SEQUENCE</scope>
    <source>
        <strain evidence="1">NBRC 100141</strain>
    </source>
</reference>
<protein>
    <submittedName>
        <fullName evidence="1">Uncharacterized protein</fullName>
    </submittedName>
</protein>